<dbReference type="PANTHER" id="PTHR22883">
    <property type="entry name" value="ZINC FINGER DHHC DOMAIN CONTAINING PROTEIN"/>
    <property type="match status" value="1"/>
</dbReference>
<feature type="non-terminal residue" evidence="11">
    <location>
        <position position="536"/>
    </location>
</feature>
<feature type="transmembrane region" description="Helical" evidence="8">
    <location>
        <begin position="227"/>
        <end position="256"/>
    </location>
</feature>
<accession>A0AA38G3H1</accession>
<feature type="compositionally biased region" description="Polar residues" evidence="9">
    <location>
        <begin position="450"/>
        <end position="465"/>
    </location>
</feature>
<evidence type="ECO:0000256" key="5">
    <source>
        <dbReference type="ARBA" id="ARBA00022989"/>
    </source>
</evidence>
<dbReference type="Pfam" id="PF01529">
    <property type="entry name" value="DHHC"/>
    <property type="match status" value="1"/>
</dbReference>
<feature type="non-terminal residue" evidence="11">
    <location>
        <position position="1"/>
    </location>
</feature>
<dbReference type="OMA" id="AKACHEN"/>
<evidence type="ECO:0000256" key="9">
    <source>
        <dbReference type="SAM" id="MobiDB-lite"/>
    </source>
</evidence>
<comment type="catalytic activity">
    <reaction evidence="8">
        <text>L-cysteinyl-[protein] + hexadecanoyl-CoA = S-hexadecanoyl-L-cysteinyl-[protein] + CoA</text>
        <dbReference type="Rhea" id="RHEA:36683"/>
        <dbReference type="Rhea" id="RHEA-COMP:10131"/>
        <dbReference type="Rhea" id="RHEA-COMP:11032"/>
        <dbReference type="ChEBI" id="CHEBI:29950"/>
        <dbReference type="ChEBI" id="CHEBI:57287"/>
        <dbReference type="ChEBI" id="CHEBI:57379"/>
        <dbReference type="ChEBI" id="CHEBI:74151"/>
        <dbReference type="EC" id="2.3.1.225"/>
    </reaction>
</comment>
<feature type="region of interest" description="Disordered" evidence="9">
    <location>
        <begin position="376"/>
        <end position="465"/>
    </location>
</feature>
<keyword evidence="4 8" id="KW-0812">Transmembrane</keyword>
<dbReference type="GO" id="GO:0005794">
    <property type="term" value="C:Golgi apparatus"/>
    <property type="evidence" value="ECO:0007669"/>
    <property type="project" value="TreeGrafter"/>
</dbReference>
<evidence type="ECO:0000313" key="12">
    <source>
        <dbReference type="Proteomes" id="UP000824469"/>
    </source>
</evidence>
<evidence type="ECO:0000256" key="8">
    <source>
        <dbReference type="RuleBase" id="RU079119"/>
    </source>
</evidence>
<protein>
    <recommendedName>
        <fullName evidence="8">S-acyltransferase</fullName>
        <ecNumber evidence="8">2.3.1.225</ecNumber>
    </recommendedName>
    <alternativeName>
        <fullName evidence="8">Palmitoyltransferase</fullName>
    </alternativeName>
</protein>
<comment type="domain">
    <text evidence="8">The DHHC domain is required for palmitoyltransferase activity.</text>
</comment>
<feature type="domain" description="Palmitoyltransferase DHHC" evidence="10">
    <location>
        <begin position="131"/>
        <end position="267"/>
    </location>
</feature>
<evidence type="ECO:0000256" key="2">
    <source>
        <dbReference type="ARBA" id="ARBA00008574"/>
    </source>
</evidence>
<evidence type="ECO:0000256" key="7">
    <source>
        <dbReference type="ARBA" id="ARBA00023315"/>
    </source>
</evidence>
<dbReference type="InterPro" id="IPR001594">
    <property type="entry name" value="Palmitoyltrfase_DHHC"/>
</dbReference>
<keyword evidence="7 8" id="KW-0012">Acyltransferase</keyword>
<keyword evidence="12" id="KW-1185">Reference proteome</keyword>
<feature type="compositionally biased region" description="Low complexity" evidence="9">
    <location>
        <begin position="404"/>
        <end position="415"/>
    </location>
</feature>
<keyword evidence="6 8" id="KW-0472">Membrane</keyword>
<evidence type="ECO:0000256" key="1">
    <source>
        <dbReference type="ARBA" id="ARBA00004141"/>
    </source>
</evidence>
<comment type="subcellular location">
    <subcellularLocation>
        <location evidence="1">Membrane</location>
        <topology evidence="1">Multi-pass membrane protein</topology>
    </subcellularLocation>
</comment>
<name>A0AA38G3H1_TAXCH</name>
<dbReference type="EC" id="2.3.1.225" evidence="8"/>
<comment type="similarity">
    <text evidence="2 8">Belongs to the DHHC palmitoyltransferase family.</text>
</comment>
<dbReference type="GO" id="GO:0019706">
    <property type="term" value="F:protein-cysteine S-palmitoyltransferase activity"/>
    <property type="evidence" value="ECO:0007669"/>
    <property type="project" value="UniProtKB-EC"/>
</dbReference>
<dbReference type="GO" id="GO:0006612">
    <property type="term" value="P:protein targeting to membrane"/>
    <property type="evidence" value="ECO:0007669"/>
    <property type="project" value="TreeGrafter"/>
</dbReference>
<feature type="transmembrane region" description="Helical" evidence="8">
    <location>
        <begin position="179"/>
        <end position="206"/>
    </location>
</feature>
<dbReference type="GO" id="GO:0005783">
    <property type="term" value="C:endoplasmic reticulum"/>
    <property type="evidence" value="ECO:0007669"/>
    <property type="project" value="TreeGrafter"/>
</dbReference>
<dbReference type="Proteomes" id="UP000824469">
    <property type="component" value="Unassembled WGS sequence"/>
</dbReference>
<evidence type="ECO:0000256" key="6">
    <source>
        <dbReference type="ARBA" id="ARBA00023136"/>
    </source>
</evidence>
<evidence type="ECO:0000256" key="3">
    <source>
        <dbReference type="ARBA" id="ARBA00022679"/>
    </source>
</evidence>
<keyword evidence="3 8" id="KW-0808">Transferase</keyword>
<evidence type="ECO:0000256" key="4">
    <source>
        <dbReference type="ARBA" id="ARBA00022692"/>
    </source>
</evidence>
<gene>
    <name evidence="11" type="ORF">KI387_024343</name>
</gene>
<dbReference type="AlphaFoldDB" id="A0AA38G3H1"/>
<dbReference type="PROSITE" id="PS50216">
    <property type="entry name" value="DHHC"/>
    <property type="match status" value="1"/>
</dbReference>
<reference evidence="11 12" key="1">
    <citation type="journal article" date="2021" name="Nat. Plants">
        <title>The Taxus genome provides insights into paclitaxel biosynthesis.</title>
        <authorList>
            <person name="Xiong X."/>
            <person name="Gou J."/>
            <person name="Liao Q."/>
            <person name="Li Y."/>
            <person name="Zhou Q."/>
            <person name="Bi G."/>
            <person name="Li C."/>
            <person name="Du R."/>
            <person name="Wang X."/>
            <person name="Sun T."/>
            <person name="Guo L."/>
            <person name="Liang H."/>
            <person name="Lu P."/>
            <person name="Wu Y."/>
            <person name="Zhang Z."/>
            <person name="Ro D.K."/>
            <person name="Shang Y."/>
            <person name="Huang S."/>
            <person name="Yan J."/>
        </authorList>
    </citation>
    <scope>NUCLEOTIDE SEQUENCE [LARGE SCALE GENOMIC DNA]</scope>
    <source>
        <strain evidence="11">Ta-2019</strain>
    </source>
</reference>
<dbReference type="GO" id="GO:0016020">
    <property type="term" value="C:membrane"/>
    <property type="evidence" value="ECO:0007669"/>
    <property type="project" value="UniProtKB-SubCell"/>
</dbReference>
<comment type="caution">
    <text evidence="11">The sequence shown here is derived from an EMBL/GenBank/DDBJ whole genome shotgun (WGS) entry which is preliminary data.</text>
</comment>
<evidence type="ECO:0000313" key="11">
    <source>
        <dbReference type="EMBL" id="KAH9315716.1"/>
    </source>
</evidence>
<dbReference type="EMBL" id="JAHRHJ020000005">
    <property type="protein sequence ID" value="KAH9315716.1"/>
    <property type="molecule type" value="Genomic_DNA"/>
</dbReference>
<dbReference type="PANTHER" id="PTHR22883:SF203">
    <property type="entry name" value="PALMITOYLTRANSFERASE"/>
    <property type="match status" value="1"/>
</dbReference>
<dbReference type="InterPro" id="IPR039859">
    <property type="entry name" value="PFA4/ZDH16/20/ERF2-like"/>
</dbReference>
<feature type="region of interest" description="Disordered" evidence="9">
    <location>
        <begin position="277"/>
        <end position="302"/>
    </location>
</feature>
<sequence>ALAVFLLYIRCTAIDPADPGILLNFAHTSFSNMNVKQGLSPSPSVLKLRQGEAKQSPAFSSHIGSPLAIRSEKKTSPSEAGNMKLASAGDSGKKSSQVRFLNIVGCLLFGWLFRDDSCQNEDVQQQYPVEEDALFCTLCNAEVRKFSKHCRSCDKCVDGFDHHCRWLNNCVGKKNYVTFVSLMAASLTWLVLEWGIGIAVLVRCFIDKRGTQNQITEKLGNAISLAPYAAVVIFFTVLALVASIPLAELFFFHIILIRKGITTYEYVVAMRSQGEPPAISAEGEPQSIPSSPSSSTATGLSGASSHGLHYKGAWCTPPRIFIDQDEIIPHLGPGKVPSTVDPDDVAVVNRTVNRTQKHPVRISAWRLAKLNPDEAMRAGAKARESSSILRPLGPRGVPDADYYSSGNASSRSSMSMDLAAKKELRNKRIQSPSKYSYPPSRASKDDIEIATQSRSSYSSPSHINESATLSPLSLEHRYGPTSGIHLAVPGRQMHVEPSPTISRNILSSAPEHSIYLGKTSGSDVYGTSTFDRGDGL</sequence>
<keyword evidence="5 8" id="KW-1133">Transmembrane helix</keyword>
<feature type="compositionally biased region" description="Low complexity" evidence="9">
    <location>
        <begin position="289"/>
        <end position="302"/>
    </location>
</feature>
<feature type="region of interest" description="Disordered" evidence="9">
    <location>
        <begin position="70"/>
        <end position="91"/>
    </location>
</feature>
<evidence type="ECO:0000259" key="10">
    <source>
        <dbReference type="Pfam" id="PF01529"/>
    </source>
</evidence>
<organism evidence="11 12">
    <name type="scientific">Taxus chinensis</name>
    <name type="common">Chinese yew</name>
    <name type="synonym">Taxus wallichiana var. chinensis</name>
    <dbReference type="NCBI Taxonomy" id="29808"/>
    <lineage>
        <taxon>Eukaryota</taxon>
        <taxon>Viridiplantae</taxon>
        <taxon>Streptophyta</taxon>
        <taxon>Embryophyta</taxon>
        <taxon>Tracheophyta</taxon>
        <taxon>Spermatophyta</taxon>
        <taxon>Pinopsida</taxon>
        <taxon>Pinidae</taxon>
        <taxon>Conifers II</taxon>
        <taxon>Cupressales</taxon>
        <taxon>Taxaceae</taxon>
        <taxon>Taxus</taxon>
    </lineage>
</organism>
<proteinExistence type="inferred from homology"/>